<dbReference type="AlphaFoldDB" id="A0A9W6KRW7"/>
<dbReference type="RefSeq" id="WP_261964449.1">
    <property type="nucleotide sequence ID" value="NZ_BAAAXA010000001.1"/>
</dbReference>
<dbReference type="Proteomes" id="UP001143480">
    <property type="component" value="Unassembled WGS sequence"/>
</dbReference>
<dbReference type="EMBL" id="BSFP01000067">
    <property type="protein sequence ID" value="GLL06123.1"/>
    <property type="molecule type" value="Genomic_DNA"/>
</dbReference>
<organism evidence="1 2">
    <name type="scientific">Dactylosporangium matsuzakiense</name>
    <dbReference type="NCBI Taxonomy" id="53360"/>
    <lineage>
        <taxon>Bacteria</taxon>
        <taxon>Bacillati</taxon>
        <taxon>Actinomycetota</taxon>
        <taxon>Actinomycetes</taxon>
        <taxon>Micromonosporales</taxon>
        <taxon>Micromonosporaceae</taxon>
        <taxon>Dactylosporangium</taxon>
    </lineage>
</organism>
<sequence>MIDLDRYAGPVPADGPAFAWRRPAARLAVVAALALVAGVPAAPPRAYSLGRTAPAPINCGVAAFQGITVLSGDAYHVLNPGPVGVHRRCPS</sequence>
<gene>
    <name evidence="1" type="ORF">GCM10017581_078710</name>
</gene>
<reference evidence="1" key="2">
    <citation type="submission" date="2023-01" db="EMBL/GenBank/DDBJ databases">
        <authorList>
            <person name="Sun Q."/>
            <person name="Evtushenko L."/>
        </authorList>
    </citation>
    <scope>NUCLEOTIDE SEQUENCE</scope>
    <source>
        <strain evidence="1">VKM Ac-1321</strain>
    </source>
</reference>
<evidence type="ECO:0000313" key="1">
    <source>
        <dbReference type="EMBL" id="GLL06123.1"/>
    </source>
</evidence>
<evidence type="ECO:0000313" key="2">
    <source>
        <dbReference type="Proteomes" id="UP001143480"/>
    </source>
</evidence>
<comment type="caution">
    <text evidence="1">The sequence shown here is derived from an EMBL/GenBank/DDBJ whole genome shotgun (WGS) entry which is preliminary data.</text>
</comment>
<reference evidence="1" key="1">
    <citation type="journal article" date="2014" name="Int. J. Syst. Evol. Microbiol.">
        <title>Complete genome sequence of Corynebacterium casei LMG S-19264T (=DSM 44701T), isolated from a smear-ripened cheese.</title>
        <authorList>
            <consortium name="US DOE Joint Genome Institute (JGI-PGF)"/>
            <person name="Walter F."/>
            <person name="Albersmeier A."/>
            <person name="Kalinowski J."/>
            <person name="Ruckert C."/>
        </authorList>
    </citation>
    <scope>NUCLEOTIDE SEQUENCE</scope>
    <source>
        <strain evidence="1">VKM Ac-1321</strain>
    </source>
</reference>
<accession>A0A9W6KRW7</accession>
<keyword evidence="2" id="KW-1185">Reference proteome</keyword>
<name>A0A9W6KRW7_9ACTN</name>
<protein>
    <submittedName>
        <fullName evidence="1">Uncharacterized protein</fullName>
    </submittedName>
</protein>
<proteinExistence type="predicted"/>